<dbReference type="RefSeq" id="WP_150683682.1">
    <property type="nucleotide sequence ID" value="NZ_CABPSI010000002.1"/>
</dbReference>
<organism evidence="10 11">
    <name type="scientific">Pandoraea iniqua</name>
    <dbReference type="NCBI Taxonomy" id="2508288"/>
    <lineage>
        <taxon>Bacteria</taxon>
        <taxon>Pseudomonadati</taxon>
        <taxon>Pseudomonadota</taxon>
        <taxon>Betaproteobacteria</taxon>
        <taxon>Burkholderiales</taxon>
        <taxon>Burkholderiaceae</taxon>
        <taxon>Pandoraea</taxon>
    </lineage>
</organism>
<feature type="transmembrane region" description="Helical" evidence="8">
    <location>
        <begin position="117"/>
        <end position="139"/>
    </location>
</feature>
<dbReference type="InterPro" id="IPR035906">
    <property type="entry name" value="MetI-like_sf"/>
</dbReference>
<keyword evidence="5 8" id="KW-0812">Transmembrane</keyword>
<evidence type="ECO:0000256" key="3">
    <source>
        <dbReference type="ARBA" id="ARBA00022448"/>
    </source>
</evidence>
<dbReference type="PROSITE" id="PS50928">
    <property type="entry name" value="ABC_TM1"/>
    <property type="match status" value="1"/>
</dbReference>
<dbReference type="GO" id="GO:0055085">
    <property type="term" value="P:transmembrane transport"/>
    <property type="evidence" value="ECO:0007669"/>
    <property type="project" value="InterPro"/>
</dbReference>
<feature type="transmembrane region" description="Helical" evidence="8">
    <location>
        <begin position="211"/>
        <end position="231"/>
    </location>
</feature>
<feature type="transmembrane region" description="Helical" evidence="8">
    <location>
        <begin position="21"/>
        <end position="48"/>
    </location>
</feature>
<dbReference type="PANTHER" id="PTHR42929">
    <property type="entry name" value="INNER MEMBRANE ABC TRANSPORTER PERMEASE PROTEIN YDCU-RELATED-RELATED"/>
    <property type="match status" value="1"/>
</dbReference>
<dbReference type="Gene3D" id="1.10.3720.10">
    <property type="entry name" value="MetI-like"/>
    <property type="match status" value="1"/>
</dbReference>
<protein>
    <submittedName>
        <fullName evidence="10">Polyamine ABC transporter permease</fullName>
    </submittedName>
</protein>
<dbReference type="EMBL" id="CABPSI010000002">
    <property type="protein sequence ID" value="VVD92941.1"/>
    <property type="molecule type" value="Genomic_DNA"/>
</dbReference>
<proteinExistence type="inferred from homology"/>
<dbReference type="InterPro" id="IPR000515">
    <property type="entry name" value="MetI-like"/>
</dbReference>
<keyword evidence="11" id="KW-1185">Reference proteome</keyword>
<dbReference type="AlphaFoldDB" id="A0A5E4TZE5"/>
<name>A0A5E4TZE5_9BURK</name>
<feature type="transmembrane region" description="Helical" evidence="8">
    <location>
        <begin position="83"/>
        <end position="105"/>
    </location>
</feature>
<evidence type="ECO:0000313" key="10">
    <source>
        <dbReference type="EMBL" id="VVD92941.1"/>
    </source>
</evidence>
<evidence type="ECO:0000256" key="4">
    <source>
        <dbReference type="ARBA" id="ARBA00022475"/>
    </source>
</evidence>
<dbReference type="Proteomes" id="UP000333828">
    <property type="component" value="Unassembled WGS sequence"/>
</dbReference>
<keyword evidence="3 8" id="KW-0813">Transport</keyword>
<feature type="transmembrane region" description="Helical" evidence="8">
    <location>
        <begin position="169"/>
        <end position="190"/>
    </location>
</feature>
<evidence type="ECO:0000313" key="11">
    <source>
        <dbReference type="Proteomes" id="UP000333828"/>
    </source>
</evidence>
<sequence>MNPTPALRLPAHSETARSLRLAPVWMIGVPLLFFAAFFLAPLAVVLVASFTESHGAGLSALTFANYARVLADSYHWEVTLVTFRIACLTTVFSVLLGYPLAWYLVRIVRWQAWRRACVILLVVPMLTSNIVRSFGWMVLLGRNGLVNETLLMTGQIERPIRFLGTETGILIGMVYVLLPFVVLAVGNSLARVDVSLEQASADLGAKPWETFIHVTLPLTMPGIVAGAIMVFTLAVSAYVTPALLSGGRITVLSMLIFQQYSTTFDVHYGGALSIVLLVFTLVMVVLAGRVGTVRGGVR</sequence>
<reference evidence="10 11" key="1">
    <citation type="submission" date="2019-08" db="EMBL/GenBank/DDBJ databases">
        <authorList>
            <person name="Peeters C."/>
        </authorList>
    </citation>
    <scope>NUCLEOTIDE SEQUENCE [LARGE SCALE GENOMIC DNA]</scope>
    <source>
        <strain evidence="10 11">LMG 31115</strain>
    </source>
</reference>
<comment type="similarity">
    <text evidence="2">Belongs to the binding-protein-dependent transport system permease family. CysTW subfamily.</text>
</comment>
<keyword evidence="7 8" id="KW-0472">Membrane</keyword>
<evidence type="ECO:0000256" key="6">
    <source>
        <dbReference type="ARBA" id="ARBA00022989"/>
    </source>
</evidence>
<evidence type="ECO:0000259" key="9">
    <source>
        <dbReference type="PROSITE" id="PS50928"/>
    </source>
</evidence>
<dbReference type="GO" id="GO:0005886">
    <property type="term" value="C:plasma membrane"/>
    <property type="evidence" value="ECO:0007669"/>
    <property type="project" value="UniProtKB-SubCell"/>
</dbReference>
<evidence type="ECO:0000256" key="8">
    <source>
        <dbReference type="RuleBase" id="RU363032"/>
    </source>
</evidence>
<feature type="transmembrane region" description="Helical" evidence="8">
    <location>
        <begin position="269"/>
        <end position="288"/>
    </location>
</feature>
<evidence type="ECO:0000256" key="7">
    <source>
        <dbReference type="ARBA" id="ARBA00023136"/>
    </source>
</evidence>
<evidence type="ECO:0000256" key="2">
    <source>
        <dbReference type="ARBA" id="ARBA00007069"/>
    </source>
</evidence>
<comment type="subcellular location">
    <subcellularLocation>
        <location evidence="1 8">Cell membrane</location>
        <topology evidence="1 8">Multi-pass membrane protein</topology>
    </subcellularLocation>
</comment>
<gene>
    <name evidence="10" type="ORF">PIN31115_01694</name>
</gene>
<evidence type="ECO:0000256" key="5">
    <source>
        <dbReference type="ARBA" id="ARBA00022692"/>
    </source>
</evidence>
<accession>A0A5E4TZE5</accession>
<dbReference type="Pfam" id="PF00528">
    <property type="entry name" value="BPD_transp_1"/>
    <property type="match status" value="1"/>
</dbReference>
<dbReference type="CDD" id="cd06261">
    <property type="entry name" value="TM_PBP2"/>
    <property type="match status" value="1"/>
</dbReference>
<keyword evidence="4" id="KW-1003">Cell membrane</keyword>
<keyword evidence="6 8" id="KW-1133">Transmembrane helix</keyword>
<dbReference type="SUPFAM" id="SSF161098">
    <property type="entry name" value="MetI-like"/>
    <property type="match status" value="1"/>
</dbReference>
<evidence type="ECO:0000256" key="1">
    <source>
        <dbReference type="ARBA" id="ARBA00004651"/>
    </source>
</evidence>
<feature type="domain" description="ABC transmembrane type-1" evidence="9">
    <location>
        <begin position="79"/>
        <end position="287"/>
    </location>
</feature>
<dbReference type="PANTHER" id="PTHR42929:SF5">
    <property type="entry name" value="ABC TRANSPORTER PERMEASE PROTEIN"/>
    <property type="match status" value="1"/>
</dbReference>